<evidence type="ECO:0000313" key="1">
    <source>
        <dbReference type="EMBL" id="KAK5626094.1"/>
    </source>
</evidence>
<dbReference type="SUPFAM" id="SSF50969">
    <property type="entry name" value="YVTN repeat-like/Quinoprotein amine dehydrogenase"/>
    <property type="match status" value="1"/>
</dbReference>
<dbReference type="InterPro" id="IPR011044">
    <property type="entry name" value="Quino_amine_DH_bsu"/>
</dbReference>
<proteinExistence type="predicted"/>
<dbReference type="AlphaFoldDB" id="A0AAN7UC37"/>
<sequence length="330" mass="36655">MPCGRTGDKCVITFSPDGKQVLRSCDVLLADGHSKFITELFDAATGHRLWAIYETRSYIEPHINKFSGDGTRLANGRGHAVNIRDAATGTCLSKVTIPSTGIWALSSDGTKLATIPCRYFHNPTQHPPHLHRIRISDIATGSYRCLENMFDSYYCSSITFSPDDGYIVLMSNNYLFPNNYTCIVHAATGALLKRLVGFECSGLRIAGLQTSHGIYDTQALLDDPRGRIEYNSNDILEGTLSGIGITSERDWITKNGKPFLWIPPEDRRIHSLDQYNRNIAIAGNTIAFYYPTGQIYCIRLCSSSAGCNRPVYSSVNEFNTFLLSPTTRQT</sequence>
<reference evidence="1 2" key="1">
    <citation type="submission" date="2023-10" db="EMBL/GenBank/DDBJ databases">
        <title>Draft genome sequence of Xylaria bambusicola isolate GMP-LS, the root and basal stem rot pathogen of sugarcane in Indonesia.</title>
        <authorList>
            <person name="Selvaraj P."/>
            <person name="Muralishankar V."/>
            <person name="Muruganantham S."/>
            <person name="Sp S."/>
            <person name="Haryani S."/>
            <person name="Lau K.J.X."/>
            <person name="Naqvi N.I."/>
        </authorList>
    </citation>
    <scope>NUCLEOTIDE SEQUENCE [LARGE SCALE GENOMIC DNA]</scope>
    <source>
        <strain evidence="1">GMP-LS</strain>
    </source>
</reference>
<name>A0AAN7UC37_9PEZI</name>
<accession>A0AAN7UC37</accession>
<comment type="caution">
    <text evidence="1">The sequence shown here is derived from an EMBL/GenBank/DDBJ whole genome shotgun (WGS) entry which is preliminary data.</text>
</comment>
<evidence type="ECO:0000313" key="2">
    <source>
        <dbReference type="Proteomes" id="UP001305414"/>
    </source>
</evidence>
<dbReference type="InterPro" id="IPR015943">
    <property type="entry name" value="WD40/YVTN_repeat-like_dom_sf"/>
</dbReference>
<keyword evidence="2" id="KW-1185">Reference proteome</keyword>
<organism evidence="1 2">
    <name type="scientific">Xylaria bambusicola</name>
    <dbReference type="NCBI Taxonomy" id="326684"/>
    <lineage>
        <taxon>Eukaryota</taxon>
        <taxon>Fungi</taxon>
        <taxon>Dikarya</taxon>
        <taxon>Ascomycota</taxon>
        <taxon>Pezizomycotina</taxon>
        <taxon>Sordariomycetes</taxon>
        <taxon>Xylariomycetidae</taxon>
        <taxon>Xylariales</taxon>
        <taxon>Xylariaceae</taxon>
        <taxon>Xylaria</taxon>
    </lineage>
</organism>
<gene>
    <name evidence="1" type="ORF">RRF57_001809</name>
</gene>
<protein>
    <submittedName>
        <fullName evidence="1">Uncharacterized protein</fullName>
    </submittedName>
</protein>
<dbReference type="Gene3D" id="2.130.10.10">
    <property type="entry name" value="YVTN repeat-like/Quinoprotein amine dehydrogenase"/>
    <property type="match status" value="1"/>
</dbReference>
<dbReference type="Proteomes" id="UP001305414">
    <property type="component" value="Unassembled WGS sequence"/>
</dbReference>
<dbReference type="EMBL" id="JAWHQM010000003">
    <property type="protein sequence ID" value="KAK5626094.1"/>
    <property type="molecule type" value="Genomic_DNA"/>
</dbReference>